<evidence type="ECO:0000313" key="2">
    <source>
        <dbReference type="EMBL" id="KTW04373.1"/>
    </source>
</evidence>
<proteinExistence type="predicted"/>
<accession>A0A147J498</accession>
<name>A0A147J498_9SPHN</name>
<reference evidence="2 3" key="1">
    <citation type="journal article" date="2016" name="Front. Microbiol.">
        <title>Genomic Resource of Rice Seed Associated Bacteria.</title>
        <authorList>
            <person name="Midha S."/>
            <person name="Bansal K."/>
            <person name="Sharma S."/>
            <person name="Kumar N."/>
            <person name="Patil P.P."/>
            <person name="Chaudhry V."/>
            <person name="Patil P.B."/>
        </authorList>
    </citation>
    <scope>NUCLEOTIDE SEQUENCE [LARGE SCALE GENOMIC DNA]</scope>
    <source>
        <strain evidence="2 3">NS258</strain>
    </source>
</reference>
<feature type="region of interest" description="Disordered" evidence="1">
    <location>
        <begin position="1"/>
        <end position="23"/>
    </location>
</feature>
<protein>
    <submittedName>
        <fullName evidence="2">Uncharacterized protein</fullName>
    </submittedName>
</protein>
<dbReference type="EMBL" id="LDTC01000262">
    <property type="protein sequence ID" value="KTW04373.1"/>
    <property type="molecule type" value="Genomic_DNA"/>
</dbReference>
<comment type="caution">
    <text evidence="2">The sequence shown here is derived from an EMBL/GenBank/DDBJ whole genome shotgun (WGS) entry which is preliminary data.</text>
</comment>
<dbReference type="PATRIC" id="fig|33051.5.peg.1690"/>
<sequence>MTLQSASNGATMDHGNRPKQRSALRLIEPELTLAQRGDGPAPRMVELVRLLARRAAREAYEEQMKERRLPRS</sequence>
<feature type="compositionally biased region" description="Polar residues" evidence="1">
    <location>
        <begin position="1"/>
        <end position="10"/>
    </location>
</feature>
<gene>
    <name evidence="2" type="ORF">NS258_17975</name>
</gene>
<organism evidence="2 3">
    <name type="scientific">Sphingomonas sanguinis</name>
    <dbReference type="NCBI Taxonomy" id="33051"/>
    <lineage>
        <taxon>Bacteria</taxon>
        <taxon>Pseudomonadati</taxon>
        <taxon>Pseudomonadota</taxon>
        <taxon>Alphaproteobacteria</taxon>
        <taxon>Sphingomonadales</taxon>
        <taxon>Sphingomonadaceae</taxon>
        <taxon>Sphingomonas</taxon>
    </lineage>
</organism>
<dbReference type="AlphaFoldDB" id="A0A147J498"/>
<evidence type="ECO:0000256" key="1">
    <source>
        <dbReference type="SAM" id="MobiDB-lite"/>
    </source>
</evidence>
<evidence type="ECO:0000313" key="3">
    <source>
        <dbReference type="Proteomes" id="UP000074410"/>
    </source>
</evidence>
<dbReference type="Proteomes" id="UP000074410">
    <property type="component" value="Unassembled WGS sequence"/>
</dbReference>